<dbReference type="PANTHER" id="PTHR47396:SF1">
    <property type="entry name" value="ATP-DEPENDENT HELICASE IRC3-RELATED"/>
    <property type="match status" value="1"/>
</dbReference>
<accession>A0ABW3N484</accession>
<dbReference type="InterPro" id="IPR050742">
    <property type="entry name" value="Helicase_Restrict-Modif_Enz"/>
</dbReference>
<keyword evidence="3" id="KW-0547">Nucleotide-binding</keyword>
<dbReference type="RefSeq" id="WP_386128403.1">
    <property type="nucleotide sequence ID" value="NZ_JBHTJL010000009.1"/>
</dbReference>
<dbReference type="PROSITE" id="PS51192">
    <property type="entry name" value="HELICASE_ATP_BIND_1"/>
    <property type="match status" value="1"/>
</dbReference>
<dbReference type="Pfam" id="PF04851">
    <property type="entry name" value="ResIII"/>
    <property type="match status" value="1"/>
</dbReference>
<evidence type="ECO:0000313" key="4">
    <source>
        <dbReference type="Proteomes" id="UP001597013"/>
    </source>
</evidence>
<evidence type="ECO:0000313" key="3">
    <source>
        <dbReference type="EMBL" id="MFD1062493.1"/>
    </source>
</evidence>
<evidence type="ECO:0000256" key="1">
    <source>
        <dbReference type="SAM" id="Phobius"/>
    </source>
</evidence>
<keyword evidence="3" id="KW-0067">ATP-binding</keyword>
<comment type="caution">
    <text evidence="3">The sequence shown here is derived from an EMBL/GenBank/DDBJ whole genome shotgun (WGS) entry which is preliminary data.</text>
</comment>
<sequence length="776" mass="89360">MIDAFRVLEFRFPWRSYQDKLLQNFYSHIADKHFHVIAPPGSGKTILGIEILRRLGKKTLVLAPTITIRNQWLDRLQTFFTDDTPFLETSLDIKTPNTITFSTYQSLHSFYKSFENKDDFLEFFKKHNIETIVLDEAHHLKNAWWTCLIALKKSYPFFIVALTATPPYDSSRLEINKYFTLCGEVDDEICVPDLIRENDLSPHQDFVYFSKPYDSELNFINDYRNNIAEFKSNLLLSENFINLLKAYRLYQNPQDYLDEIYSNTAFFSSILIALNEVGIRINKEKMQVLGIETFDKIRLPKLDLHWFEILLQNLLVEERENLIEHEDFLSDLEKKLRRLHGFEKNKVNLTGNETLYRSLAFSPSKLESIVEIVNAERLSLQDDLSCVILTDYIRKEFLNTSAEDVMYIDKIGVLPIFHYIRTSSISNKDLAVLTGSLVIIHHSRIRAVNGLKGEEFFNFSPLKSDEDFVKVNVSNSSSKAIVSIMTQLFEEGIIKVLIGTKALLGEGWDAPSINSLILASFVGSFVSSNQMRGRAIRIDANNSKKTSNIWHLACIDPTDIHGGKEVELLKRRFSAFLGITNTTIPFISDGYERLGIPETINSEDVDDLNAETLNYSAHRTETYLQWKQSIGRGTKLTRQIQLEDYKEPEFKAQRSVFFAKATQLVVLEIFLILFIFLAPALATILELTINQKLSSFIKFIGFIAVLYFGYRLYKLVVYYLRHGFLHTKIKRIGLAILQTMDEIGIFITNKKNVQVHSEKTYGGAVNCTLKGATNYE</sequence>
<feature type="transmembrane region" description="Helical" evidence="1">
    <location>
        <begin position="664"/>
        <end position="684"/>
    </location>
</feature>
<reference evidence="4" key="1">
    <citation type="journal article" date="2019" name="Int. J. Syst. Evol. Microbiol.">
        <title>The Global Catalogue of Microorganisms (GCM) 10K type strain sequencing project: providing services to taxonomists for standard genome sequencing and annotation.</title>
        <authorList>
            <consortium name="The Broad Institute Genomics Platform"/>
            <consortium name="The Broad Institute Genome Sequencing Center for Infectious Disease"/>
            <person name="Wu L."/>
            <person name="Ma J."/>
        </authorList>
    </citation>
    <scope>NUCLEOTIDE SEQUENCE [LARGE SCALE GENOMIC DNA]</scope>
    <source>
        <strain evidence="4">CCUG 62215</strain>
    </source>
</reference>
<proteinExistence type="predicted"/>
<dbReference type="SMART" id="SM00487">
    <property type="entry name" value="DEXDc"/>
    <property type="match status" value="1"/>
</dbReference>
<dbReference type="InterPro" id="IPR014001">
    <property type="entry name" value="Helicase_ATP-bd"/>
</dbReference>
<dbReference type="Proteomes" id="UP001597013">
    <property type="component" value="Unassembled WGS sequence"/>
</dbReference>
<dbReference type="InterPro" id="IPR027417">
    <property type="entry name" value="P-loop_NTPase"/>
</dbReference>
<keyword evidence="3" id="KW-0378">Hydrolase</keyword>
<dbReference type="SUPFAM" id="SSF52540">
    <property type="entry name" value="P-loop containing nucleoside triphosphate hydrolases"/>
    <property type="match status" value="2"/>
</dbReference>
<dbReference type="PANTHER" id="PTHR47396">
    <property type="entry name" value="TYPE I RESTRICTION ENZYME ECOKI R PROTEIN"/>
    <property type="match status" value="1"/>
</dbReference>
<organism evidence="3 4">
    <name type="scientific">Winogradskyella litorisediminis</name>
    <dbReference type="NCBI Taxonomy" id="1156618"/>
    <lineage>
        <taxon>Bacteria</taxon>
        <taxon>Pseudomonadati</taxon>
        <taxon>Bacteroidota</taxon>
        <taxon>Flavobacteriia</taxon>
        <taxon>Flavobacteriales</taxon>
        <taxon>Flavobacteriaceae</taxon>
        <taxon>Winogradskyella</taxon>
    </lineage>
</organism>
<dbReference type="GO" id="GO:0004386">
    <property type="term" value="F:helicase activity"/>
    <property type="evidence" value="ECO:0007669"/>
    <property type="project" value="UniProtKB-KW"/>
</dbReference>
<name>A0ABW3N484_9FLAO</name>
<dbReference type="CDD" id="cd18785">
    <property type="entry name" value="SF2_C"/>
    <property type="match status" value="1"/>
</dbReference>
<gene>
    <name evidence="3" type="ORF">ACFQ1Q_04485</name>
</gene>
<evidence type="ECO:0000259" key="2">
    <source>
        <dbReference type="PROSITE" id="PS51192"/>
    </source>
</evidence>
<keyword evidence="1" id="KW-1133">Transmembrane helix</keyword>
<protein>
    <submittedName>
        <fullName evidence="3">DEAD/DEAH box helicase family protein</fullName>
    </submittedName>
</protein>
<keyword evidence="4" id="KW-1185">Reference proteome</keyword>
<keyword evidence="3" id="KW-0347">Helicase</keyword>
<dbReference type="InterPro" id="IPR006935">
    <property type="entry name" value="Helicase/UvrB_N"/>
</dbReference>
<feature type="domain" description="Helicase ATP-binding" evidence="2">
    <location>
        <begin position="25"/>
        <end position="184"/>
    </location>
</feature>
<keyword evidence="1" id="KW-0812">Transmembrane</keyword>
<dbReference type="EMBL" id="JBHTJL010000009">
    <property type="protein sequence ID" value="MFD1062493.1"/>
    <property type="molecule type" value="Genomic_DNA"/>
</dbReference>
<dbReference type="Gene3D" id="3.40.50.300">
    <property type="entry name" value="P-loop containing nucleotide triphosphate hydrolases"/>
    <property type="match status" value="2"/>
</dbReference>
<feature type="transmembrane region" description="Helical" evidence="1">
    <location>
        <begin position="696"/>
        <end position="713"/>
    </location>
</feature>
<keyword evidence="1" id="KW-0472">Membrane</keyword>